<name>A0A6G4VG59_9ACTN</name>
<dbReference type="Proteomes" id="UP000472335">
    <property type="component" value="Unassembled WGS sequence"/>
</dbReference>
<evidence type="ECO:0000313" key="2">
    <source>
        <dbReference type="EMBL" id="NGO13132.1"/>
    </source>
</evidence>
<evidence type="ECO:0000313" key="3">
    <source>
        <dbReference type="Proteomes" id="UP000472335"/>
    </source>
</evidence>
<dbReference type="AlphaFoldDB" id="A0A6G4VG59"/>
<dbReference type="RefSeq" id="WP_165266270.1">
    <property type="nucleotide sequence ID" value="NZ_JAAKZY010000172.1"/>
</dbReference>
<organism evidence="2 3">
    <name type="scientific">Streptomyces scabichelini</name>
    <dbReference type="NCBI Taxonomy" id="2711217"/>
    <lineage>
        <taxon>Bacteria</taxon>
        <taxon>Bacillati</taxon>
        <taxon>Actinomycetota</taxon>
        <taxon>Actinomycetes</taxon>
        <taxon>Kitasatosporales</taxon>
        <taxon>Streptomycetaceae</taxon>
        <taxon>Streptomyces</taxon>
    </lineage>
</organism>
<dbReference type="Pfam" id="PF19560">
    <property type="entry name" value="DUF6082"/>
    <property type="match status" value="1"/>
</dbReference>
<evidence type="ECO:0000256" key="1">
    <source>
        <dbReference type="SAM" id="MobiDB-lite"/>
    </source>
</evidence>
<reference evidence="2 3" key="1">
    <citation type="submission" date="2020-02" db="EMBL/GenBank/DDBJ databases">
        <title>Whole-genome analyses of novel actinobacteria.</title>
        <authorList>
            <person name="Sahin N."/>
            <person name="Gencbay T."/>
        </authorList>
    </citation>
    <scope>NUCLEOTIDE SEQUENCE [LARGE SCALE GENOMIC DNA]</scope>
    <source>
        <strain evidence="2 3">HC44</strain>
    </source>
</reference>
<keyword evidence="3" id="KW-1185">Reference proteome</keyword>
<feature type="compositionally biased region" description="Basic and acidic residues" evidence="1">
    <location>
        <begin position="74"/>
        <end position="84"/>
    </location>
</feature>
<proteinExistence type="predicted"/>
<protein>
    <submittedName>
        <fullName evidence="2">Uncharacterized protein</fullName>
    </submittedName>
</protein>
<sequence length="255" mass="29273">MAPKESADRVVERMLGTSFPEASYSVIQDAARATGDVALRREPTEADARAFAARFRDRLLPVEQPPTATPRSGSTRERRPDSGRRPWSPLRRRMERDERQLELRMEERERREARRQEALIAAGQRSMELLSRAMDDPDFAETVFIGDADAMMTTALPPKKRRQFLYVRAMYENMVLAWATGTVLWEDLFVHVRAFLQNPVVREYWHATRGERVGLTADSPEAKVASMIDSLVRDLDEADTEEWWVVGQPPGEQDL</sequence>
<dbReference type="InterPro" id="IPR045728">
    <property type="entry name" value="DUF6082"/>
</dbReference>
<feature type="region of interest" description="Disordered" evidence="1">
    <location>
        <begin position="57"/>
        <end position="93"/>
    </location>
</feature>
<accession>A0A6G4VG59</accession>
<dbReference type="EMBL" id="JAAKZY010000172">
    <property type="protein sequence ID" value="NGO13132.1"/>
    <property type="molecule type" value="Genomic_DNA"/>
</dbReference>
<gene>
    <name evidence="2" type="ORF">G5C60_37440</name>
</gene>
<comment type="caution">
    <text evidence="2">The sequence shown here is derived from an EMBL/GenBank/DDBJ whole genome shotgun (WGS) entry which is preliminary data.</text>
</comment>